<dbReference type="Proteomes" id="UP001501447">
    <property type="component" value="Unassembled WGS sequence"/>
</dbReference>
<name>A0ABN3PMX8_9ACTN</name>
<evidence type="ECO:0000313" key="2">
    <source>
        <dbReference type="EMBL" id="GAA2594387.1"/>
    </source>
</evidence>
<sequence>MPRARRDFPEPASGPAVRGGPGGRTAGPAAQGCTGGAARGRGCTDTGAVAGYMGEQDPFVRRQVGRTSPVSHPSVRTGRNGPFARPEEPPPTCAPWGMRVGQNDRGGAFLQHTRRRVAHHLANPGEPWRMLAGPLR</sequence>
<dbReference type="EMBL" id="BAAARJ010000001">
    <property type="protein sequence ID" value="GAA2594387.1"/>
    <property type="molecule type" value="Genomic_DNA"/>
</dbReference>
<keyword evidence="3" id="KW-1185">Reference proteome</keyword>
<evidence type="ECO:0000256" key="1">
    <source>
        <dbReference type="SAM" id="MobiDB-lite"/>
    </source>
</evidence>
<reference evidence="2 3" key="1">
    <citation type="journal article" date="2019" name="Int. J. Syst. Evol. Microbiol.">
        <title>The Global Catalogue of Microorganisms (GCM) 10K type strain sequencing project: providing services to taxonomists for standard genome sequencing and annotation.</title>
        <authorList>
            <consortium name="The Broad Institute Genomics Platform"/>
            <consortium name="The Broad Institute Genome Sequencing Center for Infectious Disease"/>
            <person name="Wu L."/>
            <person name="Ma J."/>
        </authorList>
    </citation>
    <scope>NUCLEOTIDE SEQUENCE [LARGE SCALE GENOMIC DNA]</scope>
    <source>
        <strain evidence="2 3">JCM 16373</strain>
    </source>
</reference>
<evidence type="ECO:0000313" key="3">
    <source>
        <dbReference type="Proteomes" id="UP001501447"/>
    </source>
</evidence>
<accession>A0ABN3PMX8</accession>
<protein>
    <submittedName>
        <fullName evidence="2">Uncharacterized protein</fullName>
    </submittedName>
</protein>
<proteinExistence type="predicted"/>
<feature type="region of interest" description="Disordered" evidence="1">
    <location>
        <begin position="1"/>
        <end position="104"/>
    </location>
</feature>
<organism evidence="2 3">
    <name type="scientific">Streptomyces axinellae</name>
    <dbReference type="NCBI Taxonomy" id="552788"/>
    <lineage>
        <taxon>Bacteria</taxon>
        <taxon>Bacillati</taxon>
        <taxon>Actinomycetota</taxon>
        <taxon>Actinomycetes</taxon>
        <taxon>Kitasatosporales</taxon>
        <taxon>Streptomycetaceae</taxon>
        <taxon>Streptomyces</taxon>
    </lineage>
</organism>
<comment type="caution">
    <text evidence="2">The sequence shown here is derived from an EMBL/GenBank/DDBJ whole genome shotgun (WGS) entry which is preliminary data.</text>
</comment>
<gene>
    <name evidence="2" type="ORF">GCM10009863_04430</name>
</gene>